<dbReference type="PANTHER" id="PTHR18952:SF208">
    <property type="entry name" value="CARBONIC ANHYDRASE XA-RELATED"/>
    <property type="match status" value="1"/>
</dbReference>
<keyword evidence="3" id="KW-1185">Reference proteome</keyword>
<name>A0ABC8R2T7_9AQUA</name>
<dbReference type="CDD" id="cd03124">
    <property type="entry name" value="alpha_CA_prokaryotic_like"/>
    <property type="match status" value="1"/>
</dbReference>
<dbReference type="AlphaFoldDB" id="A0ABC8R2T7"/>
<organism evidence="2 3">
    <name type="scientific">Ilex paraguariensis</name>
    <name type="common">yerba mate</name>
    <dbReference type="NCBI Taxonomy" id="185542"/>
    <lineage>
        <taxon>Eukaryota</taxon>
        <taxon>Viridiplantae</taxon>
        <taxon>Streptophyta</taxon>
        <taxon>Embryophyta</taxon>
        <taxon>Tracheophyta</taxon>
        <taxon>Spermatophyta</taxon>
        <taxon>Magnoliopsida</taxon>
        <taxon>eudicotyledons</taxon>
        <taxon>Gunneridae</taxon>
        <taxon>Pentapetalae</taxon>
        <taxon>asterids</taxon>
        <taxon>campanulids</taxon>
        <taxon>Aquifoliales</taxon>
        <taxon>Aquifoliaceae</taxon>
        <taxon>Ilex</taxon>
    </lineage>
</organism>
<dbReference type="Proteomes" id="UP001642360">
    <property type="component" value="Unassembled WGS sequence"/>
</dbReference>
<sequence>MYRFALEVHLVHESEDEKTAVFGIMYKIGRSDSFLSMLKDKLEAIADTRGEVTVVGTVDPKLIKMGSRKYYRYIGSLTVPPCTQNVVWTILRKVRTVTREQVALIREAVHDMKEGEMQDAIEIGEDVGNDGAISVEAGAQEGVDELASVDEAMAQAGVSNVPWDGKHTAIGAIRGGASAPGTALLGTDGRTR</sequence>
<reference evidence="2 3" key="1">
    <citation type="submission" date="2024-02" db="EMBL/GenBank/DDBJ databases">
        <authorList>
            <person name="Vignale AGUSTIN F."/>
            <person name="Sosa J E."/>
            <person name="Modenutti C."/>
        </authorList>
    </citation>
    <scope>NUCLEOTIDE SEQUENCE [LARGE SCALE GENOMIC DNA]</scope>
</reference>
<dbReference type="InterPro" id="IPR001148">
    <property type="entry name" value="CA_dom"/>
</dbReference>
<proteinExistence type="predicted"/>
<dbReference type="PROSITE" id="PS51144">
    <property type="entry name" value="ALPHA_CA_2"/>
    <property type="match status" value="1"/>
</dbReference>
<protein>
    <recommendedName>
        <fullName evidence="1">Alpha-carbonic anhydrase domain-containing protein</fullName>
    </recommendedName>
</protein>
<dbReference type="InterPro" id="IPR041891">
    <property type="entry name" value="Alpha_CA_prokaryot-like"/>
</dbReference>
<evidence type="ECO:0000259" key="1">
    <source>
        <dbReference type="PROSITE" id="PS51144"/>
    </source>
</evidence>
<dbReference type="SMART" id="SM01057">
    <property type="entry name" value="Carb_anhydrase"/>
    <property type="match status" value="1"/>
</dbReference>
<gene>
    <name evidence="2" type="ORF">ILEXP_LOCUS6081</name>
</gene>
<dbReference type="SUPFAM" id="SSF51069">
    <property type="entry name" value="Carbonic anhydrase"/>
    <property type="match status" value="1"/>
</dbReference>
<dbReference type="InterPro" id="IPR036398">
    <property type="entry name" value="CA_dom_sf"/>
</dbReference>
<dbReference type="PANTHER" id="PTHR18952">
    <property type="entry name" value="CARBONIC ANHYDRASE"/>
    <property type="match status" value="1"/>
</dbReference>
<feature type="domain" description="Alpha-carbonic anhydrase" evidence="1">
    <location>
        <begin position="1"/>
        <end position="137"/>
    </location>
</feature>
<dbReference type="Pfam" id="PF00194">
    <property type="entry name" value="Carb_anhydrase"/>
    <property type="match status" value="1"/>
</dbReference>
<dbReference type="EMBL" id="CAUOFW020000910">
    <property type="protein sequence ID" value="CAK9138731.1"/>
    <property type="molecule type" value="Genomic_DNA"/>
</dbReference>
<evidence type="ECO:0000313" key="2">
    <source>
        <dbReference type="EMBL" id="CAK9138731.1"/>
    </source>
</evidence>
<comment type="caution">
    <text evidence="2">The sequence shown here is derived from an EMBL/GenBank/DDBJ whole genome shotgun (WGS) entry which is preliminary data.</text>
</comment>
<dbReference type="Gene3D" id="3.10.200.10">
    <property type="entry name" value="Alpha carbonic anhydrase"/>
    <property type="match status" value="1"/>
</dbReference>
<accession>A0ABC8R2T7</accession>
<evidence type="ECO:0000313" key="3">
    <source>
        <dbReference type="Proteomes" id="UP001642360"/>
    </source>
</evidence>
<dbReference type="InterPro" id="IPR023561">
    <property type="entry name" value="Carbonic_anhydrase_a-class"/>
</dbReference>